<dbReference type="STRING" id="1122247.GCA_000379865_02841"/>
<proteinExistence type="predicted"/>
<keyword evidence="2" id="KW-1185">Reference proteome</keyword>
<dbReference type="RefSeq" id="WP_005630115.1">
    <property type="nucleotide sequence ID" value="NZ_AMRA01000101.1"/>
</dbReference>
<accession>K5BDR6</accession>
<gene>
    <name evidence="1" type="ORF">C731_3659</name>
</gene>
<organism evidence="1 2">
    <name type="scientific">Mycolicibacterium hassiacum (strain DSM 44199 / CIP 105218 / JCM 12690 / 3849)</name>
    <name type="common">Mycobacterium hassiacum</name>
    <dbReference type="NCBI Taxonomy" id="1122247"/>
    <lineage>
        <taxon>Bacteria</taxon>
        <taxon>Bacillati</taxon>
        <taxon>Actinomycetota</taxon>
        <taxon>Actinomycetes</taxon>
        <taxon>Mycobacteriales</taxon>
        <taxon>Mycobacteriaceae</taxon>
        <taxon>Mycolicibacterium</taxon>
    </lineage>
</organism>
<dbReference type="EMBL" id="AMRA01000101">
    <property type="protein sequence ID" value="EKF22362.1"/>
    <property type="molecule type" value="Genomic_DNA"/>
</dbReference>
<evidence type="ECO:0000313" key="2">
    <source>
        <dbReference type="Proteomes" id="UP000006265"/>
    </source>
</evidence>
<reference evidence="1 2" key="1">
    <citation type="journal article" date="2012" name="J. Bacteriol.">
        <title>Genome sequence of Mycobacterium hassiacum DSM 44199, a rare source of heat-stable mycobacterial proteins.</title>
        <authorList>
            <person name="Tiago I."/>
            <person name="Maranha A."/>
            <person name="Mendes V."/>
            <person name="Alarico S."/>
            <person name="Moynihan P.J."/>
            <person name="Clarke A.J."/>
            <person name="Macedo-Ribeiro S."/>
            <person name="Pereira P.J."/>
            <person name="Empadinhas N."/>
        </authorList>
    </citation>
    <scope>NUCLEOTIDE SEQUENCE [LARGE SCALE GENOMIC DNA]</scope>
    <source>
        <strain evidence="2">DSM 44199 / CIP 105218 / JCM 12690 / 3849</strain>
    </source>
</reference>
<dbReference type="PATRIC" id="fig|1122247.3.peg.3510"/>
<dbReference type="OrthoDB" id="4641051at2"/>
<evidence type="ECO:0000313" key="1">
    <source>
        <dbReference type="EMBL" id="EKF22362.1"/>
    </source>
</evidence>
<dbReference type="Proteomes" id="UP000006265">
    <property type="component" value="Unassembled WGS sequence"/>
</dbReference>
<protein>
    <submittedName>
        <fullName evidence="1">Uncharacterized protein</fullName>
    </submittedName>
</protein>
<name>K5BDR6_MYCHD</name>
<sequence>MIGGDDWDDIPDEELVEDFADDDTFAALDFSIPGEGDVDGDPVADDRDDVGSLFRVTNPEGTVTVAALMNGAPHRVELSPAVTAMTERELAHEVVTVAALAHQQARAAVHAFLVEGMRHLGYDTGALSSGLSRQLSMPTPDEAAEAAARVFRARYAEPD</sequence>
<dbReference type="eggNOG" id="ENOG5031T34">
    <property type="taxonomic scope" value="Bacteria"/>
</dbReference>
<dbReference type="AlphaFoldDB" id="K5BDR6"/>
<comment type="caution">
    <text evidence="1">The sequence shown here is derived from an EMBL/GenBank/DDBJ whole genome shotgun (WGS) entry which is preliminary data.</text>
</comment>